<feature type="disulfide bond" evidence="22">
    <location>
        <begin position="1110"/>
        <end position="1119"/>
    </location>
</feature>
<feature type="disulfide bond" evidence="22">
    <location>
        <begin position="799"/>
        <end position="808"/>
    </location>
</feature>
<feature type="non-terminal residue" evidence="27">
    <location>
        <position position="1"/>
    </location>
</feature>
<feature type="coiled-coil region" evidence="23">
    <location>
        <begin position="1463"/>
        <end position="1518"/>
    </location>
</feature>
<dbReference type="GO" id="GO:0150043">
    <property type="term" value="F:structural constituent of synapse-associated extracellular matrix"/>
    <property type="evidence" value="ECO:0007669"/>
    <property type="project" value="TreeGrafter"/>
</dbReference>
<organism evidence="27">
    <name type="scientific">Ailuropoda melanoleuca</name>
    <name type="common">Giant panda</name>
    <dbReference type="NCBI Taxonomy" id="9646"/>
    <lineage>
        <taxon>Eukaryota</taxon>
        <taxon>Metazoa</taxon>
        <taxon>Chordata</taxon>
        <taxon>Craniata</taxon>
        <taxon>Vertebrata</taxon>
        <taxon>Euteleostomi</taxon>
        <taxon>Mammalia</taxon>
        <taxon>Eutheria</taxon>
        <taxon>Laurasiatheria</taxon>
        <taxon>Carnivora</taxon>
        <taxon>Caniformia</taxon>
        <taxon>Ursidae</taxon>
        <taxon>Ailuropoda</taxon>
    </lineage>
</organism>
<reference evidence="27" key="1">
    <citation type="journal article" date="2010" name="Nature">
        <title>The sequence and de novo assembly of the giant panda genome.</title>
        <authorList>
            <person name="Li R."/>
            <person name="Fan W."/>
            <person name="Tian G."/>
            <person name="Zhu H."/>
            <person name="He L."/>
            <person name="Cai J."/>
            <person name="Huang Q."/>
            <person name="Cai Q."/>
            <person name="Li B."/>
            <person name="Bai Y."/>
            <person name="Zhang Z."/>
            <person name="Zhang Y."/>
            <person name="Wang W."/>
            <person name="Li J."/>
            <person name="Wei F."/>
            <person name="Li H."/>
            <person name="Jian M."/>
            <person name="Li J."/>
            <person name="Zhang Z."/>
            <person name="Nielsen R."/>
            <person name="Li D."/>
            <person name="Gu W."/>
            <person name="Yang Z."/>
            <person name="Xuan Z."/>
            <person name="Ryder O.A."/>
            <person name="Leung F.C."/>
            <person name="Zhou Y."/>
            <person name="Cao J."/>
            <person name="Sun X."/>
            <person name="Fu Y."/>
            <person name="Fang X."/>
            <person name="Guo X."/>
            <person name="Wang B."/>
            <person name="Hou R."/>
            <person name="Shen F."/>
            <person name="Mu B."/>
            <person name="Ni P."/>
            <person name="Lin R."/>
            <person name="Qian W."/>
            <person name="Wang G."/>
            <person name="Yu C."/>
            <person name="Nie W."/>
            <person name="Wang J."/>
            <person name="Wu Z."/>
            <person name="Liang H."/>
            <person name="Min J."/>
            <person name="Wu Q."/>
            <person name="Cheng S."/>
            <person name="Ruan J."/>
            <person name="Wang M."/>
            <person name="Shi Z."/>
            <person name="Wen M."/>
            <person name="Liu B."/>
            <person name="Ren X."/>
            <person name="Zheng H."/>
            <person name="Dong D."/>
            <person name="Cook K."/>
            <person name="Shan G."/>
            <person name="Zhang H."/>
            <person name="Kosiol C."/>
            <person name="Xie X."/>
            <person name="Lu Z."/>
            <person name="Zheng H."/>
            <person name="Li Y."/>
            <person name="Steiner C.C."/>
            <person name="Lam T.T."/>
            <person name="Lin S."/>
            <person name="Zhang Q."/>
            <person name="Li G."/>
            <person name="Tian J."/>
            <person name="Gong T."/>
            <person name="Liu H."/>
            <person name="Zhang D."/>
            <person name="Fang L."/>
            <person name="Ye C."/>
            <person name="Zhang J."/>
            <person name="Hu W."/>
            <person name="Xu A."/>
            <person name="Ren Y."/>
            <person name="Zhang G."/>
            <person name="Bruford M.W."/>
            <person name="Li Q."/>
            <person name="Ma L."/>
            <person name="Guo Y."/>
            <person name="An N."/>
            <person name="Hu Y."/>
            <person name="Zheng Y."/>
            <person name="Shi Y."/>
            <person name="Li Z."/>
            <person name="Liu Q."/>
            <person name="Chen Y."/>
            <person name="Zhao J."/>
            <person name="Qu N."/>
            <person name="Zhao S."/>
            <person name="Tian F."/>
            <person name="Wang X."/>
            <person name="Wang H."/>
            <person name="Xu L."/>
            <person name="Liu X."/>
            <person name="Vinar T."/>
            <person name="Wang Y."/>
            <person name="Lam T.W."/>
            <person name="Yiu S.M."/>
            <person name="Liu S."/>
            <person name="Zhang H."/>
            <person name="Li D."/>
            <person name="Huang Y."/>
            <person name="Wang X."/>
            <person name="Yang G."/>
            <person name="Jiang Z."/>
            <person name="Wang J."/>
            <person name="Qin N."/>
            <person name="Li L."/>
            <person name="Li J."/>
            <person name="Bolund L."/>
            <person name="Kristiansen K."/>
            <person name="Wong G.K."/>
            <person name="Olson M."/>
            <person name="Zhang X."/>
            <person name="Li S."/>
            <person name="Yang H."/>
            <person name="Wang J."/>
            <person name="Wang J."/>
        </authorList>
    </citation>
    <scope>NUCLEOTIDE SEQUENCE [LARGE SCALE GENOMIC DNA]</scope>
</reference>
<evidence type="ECO:0000256" key="6">
    <source>
        <dbReference type="ARBA" id="ARBA00022737"/>
    </source>
</evidence>
<feature type="disulfide bond" evidence="22">
    <location>
        <begin position="305"/>
        <end position="314"/>
    </location>
</feature>
<keyword evidence="5" id="KW-0732">Signal</keyword>
<dbReference type="FunFam" id="2.170.300.10:FF:000001">
    <property type="entry name" value="Laminin subunit beta-1"/>
    <property type="match status" value="1"/>
</dbReference>
<dbReference type="FunFam" id="2.10.25.10:FF:000101">
    <property type="entry name" value="Laminin subunit beta 1"/>
    <property type="match status" value="1"/>
</dbReference>
<feature type="disulfide bond" evidence="22">
    <location>
        <begin position="1091"/>
        <end position="1108"/>
    </location>
</feature>
<feature type="disulfide bond" evidence="22">
    <location>
        <begin position="433"/>
        <end position="442"/>
    </location>
</feature>
<dbReference type="GO" id="GO:0034446">
    <property type="term" value="P:substrate adhesion-dependent cell spreading"/>
    <property type="evidence" value="ECO:0007669"/>
    <property type="project" value="TreeGrafter"/>
</dbReference>
<dbReference type="SUPFAM" id="SSF57196">
    <property type="entry name" value="EGF/Laminin"/>
    <property type="match status" value="13"/>
</dbReference>
<feature type="domain" description="Laminin EGF-like" evidence="24">
    <location>
        <begin position="922"/>
        <end position="980"/>
    </location>
</feature>
<evidence type="ECO:0000256" key="9">
    <source>
        <dbReference type="ARBA" id="ARBA00023054"/>
    </source>
</evidence>
<dbReference type="FunFam" id="2.10.25.10:FF:000135">
    <property type="entry name" value="Laminin subunit beta 4"/>
    <property type="match status" value="2"/>
</dbReference>
<feature type="domain" description="Laminin EGF-like" evidence="24">
    <location>
        <begin position="1033"/>
        <end position="1088"/>
    </location>
</feature>
<evidence type="ECO:0000256" key="21">
    <source>
        <dbReference type="ARBA" id="ARBA00083813"/>
    </source>
</evidence>
<evidence type="ECO:0000256" key="4">
    <source>
        <dbReference type="ARBA" id="ARBA00022553"/>
    </source>
</evidence>
<dbReference type="PRINTS" id="PR00011">
    <property type="entry name" value="EGFLAMININ"/>
</dbReference>
<dbReference type="FunFam" id="2.10.25.10:FF:000280">
    <property type="entry name" value="Laminin subunit beta 4"/>
    <property type="match status" value="1"/>
</dbReference>
<feature type="domain" description="Laminin EGF-like" evidence="24">
    <location>
        <begin position="1137"/>
        <end position="1183"/>
    </location>
</feature>
<dbReference type="FunFam" id="2.10.25.10:FF:000084">
    <property type="entry name" value="Laminin subunit alpha 3"/>
    <property type="match status" value="1"/>
</dbReference>
<dbReference type="GO" id="GO:0009888">
    <property type="term" value="P:tissue development"/>
    <property type="evidence" value="ECO:0007669"/>
    <property type="project" value="TreeGrafter"/>
</dbReference>
<feature type="disulfide bond" evidence="22">
    <location>
        <begin position="826"/>
        <end position="838"/>
    </location>
</feature>
<evidence type="ECO:0000259" key="24">
    <source>
        <dbReference type="PROSITE" id="PS50027"/>
    </source>
</evidence>
<keyword evidence="8" id="KW-0130">Cell adhesion</keyword>
<dbReference type="Pfam" id="PF24973">
    <property type="entry name" value="EGF_LMN_ATRN"/>
    <property type="match status" value="2"/>
</dbReference>
<dbReference type="PANTHER" id="PTHR10574:SF233">
    <property type="entry name" value="LAMININ SUBUNIT BETA-1"/>
    <property type="match status" value="1"/>
</dbReference>
<evidence type="ECO:0000256" key="15">
    <source>
        <dbReference type="ARBA" id="ARBA00075282"/>
    </source>
</evidence>
<feature type="disulfide bond" evidence="22">
    <location>
        <begin position="780"/>
        <end position="797"/>
    </location>
</feature>
<feature type="disulfide bond" evidence="22">
    <location>
        <begin position="828"/>
        <end position="845"/>
    </location>
</feature>
<evidence type="ECO:0000256" key="18">
    <source>
        <dbReference type="ARBA" id="ARBA00076958"/>
    </source>
</evidence>
<dbReference type="CDD" id="cd22300">
    <property type="entry name" value="cc_LAMB1_C"/>
    <property type="match status" value="1"/>
</dbReference>
<evidence type="ECO:0000256" key="19">
    <source>
        <dbReference type="ARBA" id="ARBA00082919"/>
    </source>
</evidence>
<feature type="domain" description="Laminin EGF-like" evidence="24">
    <location>
        <begin position="778"/>
        <end position="825"/>
    </location>
</feature>
<comment type="subcellular location">
    <subcellularLocation>
        <location evidence="1">Secreted</location>
        <location evidence="1">Extracellular space</location>
        <location evidence="1">Extracellular matrix</location>
        <location evidence="1">Basement membrane</location>
    </subcellularLocation>
</comment>
<keyword evidence="11" id="KW-0325">Glycoprotein</keyword>
<keyword evidence="2" id="KW-0964">Secreted</keyword>
<evidence type="ECO:0000256" key="22">
    <source>
        <dbReference type="PROSITE-ProRule" id="PRU00460"/>
    </source>
</evidence>
<dbReference type="InterPro" id="IPR002049">
    <property type="entry name" value="LE_dom"/>
</dbReference>
<dbReference type="GO" id="GO:0070831">
    <property type="term" value="P:basement membrane assembly"/>
    <property type="evidence" value="ECO:0007669"/>
    <property type="project" value="TreeGrafter"/>
</dbReference>
<keyword evidence="12 22" id="KW-0424">Laminin EGF-like domain</keyword>
<comment type="caution">
    <text evidence="22">Lacks conserved residue(s) required for the propagation of feature annotation.</text>
</comment>
<dbReference type="Pfam" id="PF00053">
    <property type="entry name" value="EGF_laminin"/>
    <property type="match status" value="11"/>
</dbReference>
<feature type="non-terminal residue" evidence="27">
    <location>
        <position position="1791"/>
    </location>
</feature>
<dbReference type="Gene3D" id="2.60.120.260">
    <property type="entry name" value="Galactose-binding domain-like"/>
    <property type="match status" value="1"/>
</dbReference>
<keyword evidence="10 22" id="KW-1015">Disulfide bond</keyword>
<feature type="domain" description="Laminin EGF-like" evidence="24">
    <location>
        <begin position="276"/>
        <end position="339"/>
    </location>
</feature>
<evidence type="ECO:0000256" key="16">
    <source>
        <dbReference type="ARBA" id="ARBA00075415"/>
    </source>
</evidence>
<dbReference type="PANTHER" id="PTHR10574">
    <property type="entry name" value="NETRIN/LAMININ-RELATED"/>
    <property type="match status" value="1"/>
</dbReference>
<feature type="disulfide bond" evidence="22">
    <location>
        <begin position="891"/>
        <end position="900"/>
    </location>
</feature>
<comment type="subunit">
    <text evidence="13">Laminin is a complex glycoprotein, consisting of three different polypeptide chains (alpha, beta, gamma), which are bound to each other by disulfide bonds into a cross-shaped molecule comprising one long and three short arms with globules at each end. Beta-1 is a subunit of laminin-1 (laminin-111 or EHS laminin), laminin-2 (laminin-211 or merosin), laminin-6 (laminin-311 or K-laminin), laminin-8 (laminin-411), laminin-10 (laminin-511) and laminin-12 (laminin-213). Interacts with ITGB1.</text>
</comment>
<feature type="domain" description="Laminin EGF-like" evidence="24">
    <location>
        <begin position="872"/>
        <end position="921"/>
    </location>
</feature>
<sequence length="1791" mass="197477">PLLVPSSLRPRTPALSTALCGAQVRAQEPEFSYGCAEGSCYPATGDLLIGRAQKLSVTSTCGLHKPEPYCIVSHLQEDKKCFICNSQDPYQETLNPDSHLIENVVTTFAPNRLKIWWQSENGVENVTIQLDLEAEFHFTHLIMTFKTFRPAAMLIERSSDFGKTWGVYRYFAYDCESSFPGISTGPMKKVDDIICDSRYSDIEPSTEGEVIFRALDPAFRIEDPYSPRIQNLLKITNLRIKFVKLHTLGDNLLDSRMEIREKYYYAVYDMVVRGNCFCYGHASECAPVDGVNEEVEGMVHGHCMCRHNTKGLNCEQCMDFYHDLPWRPAEGRNSNACKKCHCNEHSSSCHFDMAVYLATGNVTGGVCDDCQHNTMGRNCEQCKPFYFQHPERDVRDPNLCERCTCDPAGSQNGGICDSYTDFSTGLIAGQCRCKLHVEGEHCEICKEGFYGLSAEDPFGCKSCACNPLGTIPGGSPCDSETGYCYCKRLVTGQHCDQCLVEHWGLSNDLDGCRPCDCDLGGALNNSCSAESGQCGCRPHVIGRQCNEVESGYYFTTLDHYIYEAEDANLGPGVSIVERQYIQDRIPSWTGAGFVRVPEGAYLEFFIDNIPYSMEYDILIRYEPQLPDRWEKAVITVQRPGKIPTSSRCGNTIPDDDNQVVSLSPGSRYVVLPRPVCFEKGVNYTVRLELPQYTSSDSDVESPYTLIDSLVLMPFCKSLDIFTVGGSGDGLVTNSAWETFQRYRCLENSRSVVKTPMTDVCRNIIFSISALLHQTGLACECDPQGSLSSVCDPNGGQCQCRPNVVGRTCDRCAPGTFGFGPSGCRPCECHLQGSVNAFCHPITGQCQCFQGVYARQCDQCLPGYWGFPSCQPCQCNGHAEDCDSGTGACLGCQDYTTGHNCERCLAGYYGDPIIGSGDHCRPCPCPDGPDSGRQFASSCYQDPVTLQLACVCHPGYIGSRCDDCAPGFFGNPSDVGGSCQPCLCHHNIDTTDPEACDKETGRCLRCLYHTEGEHCQLCRAGYYGDALQQDCRKCVCNYLGTMPEHCNGSDCQCDKTTGQCSCLPNVVGQNCDRCAPNTWQLASGTGCDPCSCDPAHSFGPSCNEFTGQCQCMPGFGGRTCSECQELFWGDPNVECRACDCDSRGIETPQCDQSTGQCVCVEGVEGPRCDKCTRGYSGVFPDCAPCHQCFALWDVIIAELTNRTQKFLEKAKALKISGVIGPYRDTVDSVEKKVNEIRDILAQSPAAEPLKNIGDLFEEAEKLTKDVSAKMAQVEVKLSDTASQSNSTARELDSLQTEAENLDNTVKELAEQLEFIKNSDIRGALDSITKYFQMSLEAEERVNASTTDPNSTVEQSVLTRDRVEDLMMDREAQFREKQEEQARLLDELAGKLQSLDLSAAAEMTCGTPPGASCSETECGGPGCRTDEGEKKCGGPGCGGLVTVAHGAWQKAMDFDRDILSALAEVEQLSKMVSEAKLRADEAKLNAQNVLLKTNATKEKVDKSNEDLRNLIKQIRNFLTQDSADLDSIEAVADEVLKMGMPSTPQQLQNLTQDIRERVESLSQVELILQQSAADVARAEMLLEEAKRASKNATDVKVTADMVKEALEEAEKAQIAAEKAIKLAVEDIQGTQNLLTSIESEATASEETLLNASQRISELERNMEELKRKAAQNSGEAEYIEKVVYAVKQSADDVKEELDSEVDEKYKKVEKLIAQKTEESADARRKAEMLQNEAKALLAQANSKLQLLKDLERKYEDNQKYLEDKAQELVRLEGEVRSLLKDISQKVAVYSTCL</sequence>
<feature type="coiled-coil region" evidence="23">
    <location>
        <begin position="1283"/>
        <end position="1317"/>
    </location>
</feature>
<evidence type="ECO:0000256" key="12">
    <source>
        <dbReference type="ARBA" id="ARBA00023292"/>
    </source>
</evidence>
<gene>
    <name evidence="27" type="ORF">PANDA_001514</name>
</gene>
<evidence type="ECO:0000259" key="25">
    <source>
        <dbReference type="PROSITE" id="PS51116"/>
    </source>
</evidence>
<dbReference type="FunFam" id="2.10.25.10:FF:000130">
    <property type="entry name" value="Laminin subunit beta 1"/>
    <property type="match status" value="1"/>
</dbReference>
<dbReference type="CDD" id="cd00055">
    <property type="entry name" value="EGF_Lam"/>
    <property type="match status" value="13"/>
</dbReference>
<dbReference type="SMART" id="SM00181">
    <property type="entry name" value="EGF"/>
    <property type="match status" value="10"/>
</dbReference>
<evidence type="ECO:0000256" key="2">
    <source>
        <dbReference type="ARBA" id="ARBA00022525"/>
    </source>
</evidence>
<feature type="disulfide bond" evidence="22">
    <location>
        <begin position="1158"/>
        <end position="1167"/>
    </location>
</feature>
<evidence type="ECO:0000259" key="26">
    <source>
        <dbReference type="PROSITE" id="PS51117"/>
    </source>
</evidence>
<feature type="disulfide bond" evidence="22">
    <location>
        <begin position="1137"/>
        <end position="1149"/>
    </location>
</feature>
<dbReference type="Pfam" id="PF00055">
    <property type="entry name" value="Laminin_N"/>
    <property type="match status" value="1"/>
</dbReference>
<dbReference type="InterPro" id="IPR013015">
    <property type="entry name" value="Laminin_IV_B"/>
</dbReference>
<name>D2GXA5_AILME</name>
<feature type="disulfide bond" evidence="22">
    <location>
        <begin position="1005"/>
        <end position="1014"/>
    </location>
</feature>
<feature type="disulfide bond" evidence="22">
    <location>
        <begin position="486"/>
        <end position="495"/>
    </location>
</feature>
<feature type="disulfide bond" evidence="22">
    <location>
        <begin position="498"/>
        <end position="512"/>
    </location>
</feature>
<feature type="domain" description="Laminin EGF-like" evidence="24">
    <location>
        <begin position="981"/>
        <end position="1032"/>
    </location>
</feature>
<evidence type="ECO:0000256" key="10">
    <source>
        <dbReference type="ARBA" id="ARBA00023157"/>
    </source>
</evidence>
<evidence type="ECO:0000256" key="17">
    <source>
        <dbReference type="ARBA" id="ARBA00076920"/>
    </source>
</evidence>
<dbReference type="SMART" id="SM00180">
    <property type="entry name" value="EGF_Lam"/>
    <property type="match status" value="13"/>
</dbReference>
<dbReference type="EMBL" id="GL192366">
    <property type="protein sequence ID" value="EFB24728.1"/>
    <property type="molecule type" value="Genomic_DNA"/>
</dbReference>
<evidence type="ECO:0000256" key="3">
    <source>
        <dbReference type="ARBA" id="ARBA00022530"/>
    </source>
</evidence>
<evidence type="ECO:0000256" key="1">
    <source>
        <dbReference type="ARBA" id="ARBA00004302"/>
    </source>
</evidence>
<dbReference type="InterPro" id="IPR000742">
    <property type="entry name" value="EGF"/>
</dbReference>
<feature type="disulfide bond" evidence="22">
    <location>
        <begin position="847"/>
        <end position="856"/>
    </location>
</feature>
<dbReference type="FunFam" id="2.10.25.10:FF:000083">
    <property type="entry name" value="Laminin subunit alpha"/>
    <property type="match status" value="1"/>
</dbReference>
<dbReference type="PROSITE" id="PS51117">
    <property type="entry name" value="LAMININ_NTER"/>
    <property type="match status" value="1"/>
</dbReference>
<dbReference type="Pfam" id="PF21199">
    <property type="entry name" value="LAMININ_IV_B"/>
    <property type="match status" value="1"/>
</dbReference>
<proteinExistence type="predicted"/>
<evidence type="ECO:0000256" key="11">
    <source>
        <dbReference type="ARBA" id="ARBA00023180"/>
    </source>
</evidence>
<dbReference type="InParanoid" id="D2GXA5"/>
<evidence type="ECO:0000256" key="7">
    <source>
        <dbReference type="ARBA" id="ARBA00022869"/>
    </source>
</evidence>
<dbReference type="GO" id="GO:0005606">
    <property type="term" value="C:laminin-1 complex"/>
    <property type="evidence" value="ECO:0007669"/>
    <property type="project" value="UniProtKB-ARBA"/>
</dbReference>
<dbReference type="GO" id="GO:0007411">
    <property type="term" value="P:axon guidance"/>
    <property type="evidence" value="ECO:0007669"/>
    <property type="project" value="TreeGrafter"/>
</dbReference>
<feature type="disulfide bond" evidence="22">
    <location>
        <begin position="1089"/>
        <end position="1101"/>
    </location>
</feature>
<dbReference type="GO" id="GO:0009887">
    <property type="term" value="P:animal organ morphogenesis"/>
    <property type="evidence" value="ECO:0007669"/>
    <property type="project" value="TreeGrafter"/>
</dbReference>
<dbReference type="FunFam" id="2.170.300.10:FF:000004">
    <property type="entry name" value="Laminin subunit beta 1"/>
    <property type="match status" value="1"/>
</dbReference>
<dbReference type="PROSITE" id="PS50027">
    <property type="entry name" value="EGF_LAM_2"/>
    <property type="match status" value="11"/>
</dbReference>
<dbReference type="FunFam" id="2.10.25.10:FF:000065">
    <property type="entry name" value="Laminin subunit beta 1"/>
    <property type="match status" value="1"/>
</dbReference>
<feature type="domain" description="Laminin EGF-like" evidence="24">
    <location>
        <begin position="1089"/>
        <end position="1136"/>
    </location>
</feature>
<dbReference type="GO" id="GO:0043259">
    <property type="term" value="C:laminin-10 complex"/>
    <property type="evidence" value="ECO:0007669"/>
    <property type="project" value="UniProtKB-ARBA"/>
</dbReference>
<dbReference type="FunFam" id="2.10.25.10:FF:000145">
    <property type="entry name" value="Laminin subunit beta 1"/>
    <property type="match status" value="1"/>
</dbReference>
<dbReference type="InterPro" id="IPR056863">
    <property type="entry name" value="LMN_ATRN_NET-like_EGF"/>
</dbReference>
<dbReference type="PROSITE" id="PS51116">
    <property type="entry name" value="LAMININ_IVB"/>
    <property type="match status" value="1"/>
</dbReference>
<dbReference type="GO" id="GO:0016477">
    <property type="term" value="P:cell migration"/>
    <property type="evidence" value="ECO:0007669"/>
    <property type="project" value="TreeGrafter"/>
</dbReference>
<keyword evidence="3" id="KW-0272">Extracellular matrix</keyword>
<dbReference type="SMART" id="SM00136">
    <property type="entry name" value="LamNT"/>
    <property type="match status" value="1"/>
</dbReference>
<dbReference type="FunFam" id="2.10.25.10:FF:000138">
    <property type="entry name" value="Laminin subunit beta 1"/>
    <property type="match status" value="1"/>
</dbReference>
<evidence type="ECO:0000256" key="14">
    <source>
        <dbReference type="ARBA" id="ARBA00071083"/>
    </source>
</evidence>
<feature type="disulfide bond" evidence="22">
    <location>
        <begin position="1139"/>
        <end position="1156"/>
    </location>
</feature>
<feature type="domain" description="Laminin EGF-like" evidence="24">
    <location>
        <begin position="463"/>
        <end position="514"/>
    </location>
</feature>
<keyword evidence="9 23" id="KW-0175">Coiled coil</keyword>
<protein>
    <recommendedName>
        <fullName evidence="14">Laminin subunit beta-1</fullName>
    </recommendedName>
    <alternativeName>
        <fullName evidence="17">Laminin B1 chain</fullName>
    </alternativeName>
    <alternativeName>
        <fullName evidence="15">Laminin-1 subunit beta</fullName>
    </alternativeName>
    <alternativeName>
        <fullName evidence="19">Laminin-10 subunit beta</fullName>
    </alternativeName>
    <alternativeName>
        <fullName evidence="16">Laminin-12 subunit beta</fullName>
    </alternativeName>
    <alternativeName>
        <fullName evidence="20">Laminin-2 subunit beta</fullName>
    </alternativeName>
    <alternativeName>
        <fullName evidence="18">Laminin-6 subunit beta</fullName>
    </alternativeName>
    <alternativeName>
        <fullName evidence="21">Laminin-8 subunit beta</fullName>
    </alternativeName>
</protein>
<dbReference type="GO" id="GO:0005576">
    <property type="term" value="C:extracellular region"/>
    <property type="evidence" value="ECO:0007669"/>
    <property type="project" value="UniProtKB-ARBA"/>
</dbReference>
<evidence type="ECO:0000313" key="27">
    <source>
        <dbReference type="EMBL" id="EFB24728.1"/>
    </source>
</evidence>
<dbReference type="FunFam" id="2.60.120.260:FF:000010">
    <property type="entry name" value="Laminin subunit beta 1"/>
    <property type="match status" value="1"/>
</dbReference>
<feature type="disulfide bond" evidence="22">
    <location>
        <begin position="951"/>
        <end position="960"/>
    </location>
</feature>
<dbReference type="GO" id="GO:0005737">
    <property type="term" value="C:cytoplasm"/>
    <property type="evidence" value="ECO:0007669"/>
    <property type="project" value="UniProtKB-ARBA"/>
</dbReference>
<feature type="disulfide bond" evidence="22">
    <location>
        <begin position="1061"/>
        <end position="1070"/>
    </location>
</feature>
<feature type="domain" description="Laminin IV type B" evidence="25">
    <location>
        <begin position="554"/>
        <end position="772"/>
    </location>
</feature>
<feature type="coiled-coil region" evidence="23">
    <location>
        <begin position="1566"/>
        <end position="1779"/>
    </location>
</feature>
<keyword evidence="7" id="KW-0084">Basement membrane</keyword>
<evidence type="ECO:0000256" key="5">
    <source>
        <dbReference type="ARBA" id="ARBA00022729"/>
    </source>
</evidence>
<dbReference type="Gene3D" id="2.170.300.10">
    <property type="entry name" value="Tie2 ligand-binding domain superfamily"/>
    <property type="match status" value="3"/>
</dbReference>
<evidence type="ECO:0000256" key="13">
    <source>
        <dbReference type="ARBA" id="ARBA00065312"/>
    </source>
</evidence>
<keyword evidence="4" id="KW-0597">Phosphoprotein</keyword>
<feature type="domain" description="Laminin EGF-like" evidence="24">
    <location>
        <begin position="826"/>
        <end position="871"/>
    </location>
</feature>
<keyword evidence="6" id="KW-0677">Repeat</keyword>
<dbReference type="InterPro" id="IPR050440">
    <property type="entry name" value="Laminin/Netrin_ECM"/>
</dbReference>
<feature type="domain" description="Laminin N-terminal" evidence="26">
    <location>
        <begin position="36"/>
        <end position="275"/>
    </location>
</feature>
<evidence type="ECO:0000256" key="8">
    <source>
        <dbReference type="ARBA" id="ARBA00022889"/>
    </source>
</evidence>
<evidence type="ECO:0000256" key="23">
    <source>
        <dbReference type="SAM" id="Coils"/>
    </source>
</evidence>
<evidence type="ECO:0000256" key="20">
    <source>
        <dbReference type="ARBA" id="ARBA00083431"/>
    </source>
</evidence>
<dbReference type="PROSITE" id="PS01248">
    <property type="entry name" value="EGF_LAM_1"/>
    <property type="match status" value="4"/>
</dbReference>
<dbReference type="GO" id="GO:0005178">
    <property type="term" value="F:integrin binding"/>
    <property type="evidence" value="ECO:0007669"/>
    <property type="project" value="TreeGrafter"/>
</dbReference>
<accession>D2GXA5</accession>
<dbReference type="InterPro" id="IPR008211">
    <property type="entry name" value="Laminin_N"/>
</dbReference>
<feature type="disulfide bond" evidence="22">
    <location>
        <begin position="778"/>
        <end position="790"/>
    </location>
</feature>
<dbReference type="FunFam" id="2.10.25.10:FF:000011">
    <property type="entry name" value="Cadherin EGF LAG seven-pass G-type receptor"/>
    <property type="match status" value="1"/>
</dbReference>
<dbReference type="Gene3D" id="2.10.25.10">
    <property type="entry name" value="Laminin"/>
    <property type="match status" value="8"/>
</dbReference>
<feature type="domain" description="Laminin EGF-like" evidence="24">
    <location>
        <begin position="403"/>
        <end position="462"/>
    </location>
</feature>
<feature type="disulfide bond" evidence="22">
    <location>
        <begin position="1033"/>
        <end position="1045"/>
    </location>
</feature>